<dbReference type="InterPro" id="IPR047021">
    <property type="entry name" value="REXO1/3/4-like"/>
</dbReference>
<dbReference type="PANTHER" id="PTHR12801">
    <property type="entry name" value="RNA EXONUCLEASE REXO1 / RECO3 FAMILY MEMBER-RELATED"/>
    <property type="match status" value="1"/>
</dbReference>
<protein>
    <recommendedName>
        <fullName evidence="6">Exonuclease domain-containing protein</fullName>
    </recommendedName>
</protein>
<dbReference type="STRING" id="1073090.A0A1L9ST98"/>
<dbReference type="GO" id="GO:0003676">
    <property type="term" value="F:nucleic acid binding"/>
    <property type="evidence" value="ECO:0007669"/>
    <property type="project" value="InterPro"/>
</dbReference>
<accession>A0A1L9ST98</accession>
<dbReference type="RefSeq" id="XP_022584851.1">
    <property type="nucleotide sequence ID" value="XM_022728215.1"/>
</dbReference>
<evidence type="ECO:0000256" key="2">
    <source>
        <dbReference type="ARBA" id="ARBA00022801"/>
    </source>
</evidence>
<evidence type="ECO:0000313" key="5">
    <source>
        <dbReference type="Proteomes" id="UP000184188"/>
    </source>
</evidence>
<evidence type="ECO:0000256" key="1">
    <source>
        <dbReference type="ARBA" id="ARBA00022722"/>
    </source>
</evidence>
<dbReference type="GO" id="GO:0006364">
    <property type="term" value="P:rRNA processing"/>
    <property type="evidence" value="ECO:0007669"/>
    <property type="project" value="TreeGrafter"/>
</dbReference>
<organism evidence="4 5">
    <name type="scientific">Penicilliopsis zonata CBS 506.65</name>
    <dbReference type="NCBI Taxonomy" id="1073090"/>
    <lineage>
        <taxon>Eukaryota</taxon>
        <taxon>Fungi</taxon>
        <taxon>Dikarya</taxon>
        <taxon>Ascomycota</taxon>
        <taxon>Pezizomycotina</taxon>
        <taxon>Eurotiomycetes</taxon>
        <taxon>Eurotiomycetidae</taxon>
        <taxon>Eurotiales</taxon>
        <taxon>Aspergillaceae</taxon>
        <taxon>Penicilliopsis</taxon>
    </lineage>
</organism>
<evidence type="ECO:0000256" key="3">
    <source>
        <dbReference type="ARBA" id="ARBA00022839"/>
    </source>
</evidence>
<evidence type="ECO:0008006" key="6">
    <source>
        <dbReference type="Google" id="ProtNLM"/>
    </source>
</evidence>
<dbReference type="Gene3D" id="3.30.420.10">
    <property type="entry name" value="Ribonuclease H-like superfamily/Ribonuclease H"/>
    <property type="match status" value="1"/>
</dbReference>
<keyword evidence="2" id="KW-0378">Hydrolase</keyword>
<dbReference type="GO" id="GO:0004527">
    <property type="term" value="F:exonuclease activity"/>
    <property type="evidence" value="ECO:0007669"/>
    <property type="project" value="UniProtKB-KW"/>
</dbReference>
<keyword evidence="3" id="KW-0269">Exonuclease</keyword>
<keyword evidence="5" id="KW-1185">Reference proteome</keyword>
<proteinExistence type="predicted"/>
<dbReference type="OrthoDB" id="16516at2759"/>
<dbReference type="Proteomes" id="UP000184188">
    <property type="component" value="Unassembled WGS sequence"/>
</dbReference>
<name>A0A1L9ST98_9EURO</name>
<feature type="non-terminal residue" evidence="4">
    <location>
        <position position="1"/>
    </location>
</feature>
<feature type="non-terminal residue" evidence="4">
    <location>
        <position position="183"/>
    </location>
</feature>
<dbReference type="SUPFAM" id="SSF53098">
    <property type="entry name" value="Ribonuclease H-like"/>
    <property type="match status" value="1"/>
</dbReference>
<evidence type="ECO:0000313" key="4">
    <source>
        <dbReference type="EMBL" id="OJJ50341.1"/>
    </source>
</evidence>
<reference evidence="5" key="1">
    <citation type="journal article" date="2017" name="Genome Biol.">
        <title>Comparative genomics reveals high biological diversity and specific adaptations in the industrially and medically important fungal genus Aspergillus.</title>
        <authorList>
            <person name="de Vries R.P."/>
            <person name="Riley R."/>
            <person name="Wiebenga A."/>
            <person name="Aguilar-Osorio G."/>
            <person name="Amillis S."/>
            <person name="Uchima C.A."/>
            <person name="Anderluh G."/>
            <person name="Asadollahi M."/>
            <person name="Askin M."/>
            <person name="Barry K."/>
            <person name="Battaglia E."/>
            <person name="Bayram O."/>
            <person name="Benocci T."/>
            <person name="Braus-Stromeyer S.A."/>
            <person name="Caldana C."/>
            <person name="Canovas D."/>
            <person name="Cerqueira G.C."/>
            <person name="Chen F."/>
            <person name="Chen W."/>
            <person name="Choi C."/>
            <person name="Clum A."/>
            <person name="Dos Santos R.A."/>
            <person name="Damasio A.R."/>
            <person name="Diallinas G."/>
            <person name="Emri T."/>
            <person name="Fekete E."/>
            <person name="Flipphi M."/>
            <person name="Freyberg S."/>
            <person name="Gallo A."/>
            <person name="Gournas C."/>
            <person name="Habgood R."/>
            <person name="Hainaut M."/>
            <person name="Harispe M.L."/>
            <person name="Henrissat B."/>
            <person name="Hilden K.S."/>
            <person name="Hope R."/>
            <person name="Hossain A."/>
            <person name="Karabika E."/>
            <person name="Karaffa L."/>
            <person name="Karanyi Z."/>
            <person name="Krasevec N."/>
            <person name="Kuo A."/>
            <person name="Kusch H."/>
            <person name="LaButti K."/>
            <person name="Lagendijk E.L."/>
            <person name="Lapidus A."/>
            <person name="Levasseur A."/>
            <person name="Lindquist E."/>
            <person name="Lipzen A."/>
            <person name="Logrieco A.F."/>
            <person name="MacCabe A."/>
            <person name="Maekelae M.R."/>
            <person name="Malavazi I."/>
            <person name="Melin P."/>
            <person name="Meyer V."/>
            <person name="Mielnichuk N."/>
            <person name="Miskei M."/>
            <person name="Molnar A.P."/>
            <person name="Mule G."/>
            <person name="Ngan C.Y."/>
            <person name="Orejas M."/>
            <person name="Orosz E."/>
            <person name="Ouedraogo J.P."/>
            <person name="Overkamp K.M."/>
            <person name="Park H.-S."/>
            <person name="Perrone G."/>
            <person name="Piumi F."/>
            <person name="Punt P.J."/>
            <person name="Ram A.F."/>
            <person name="Ramon A."/>
            <person name="Rauscher S."/>
            <person name="Record E."/>
            <person name="Riano-Pachon D.M."/>
            <person name="Robert V."/>
            <person name="Roehrig J."/>
            <person name="Ruller R."/>
            <person name="Salamov A."/>
            <person name="Salih N.S."/>
            <person name="Samson R.A."/>
            <person name="Sandor E."/>
            <person name="Sanguinetti M."/>
            <person name="Schuetze T."/>
            <person name="Sepcic K."/>
            <person name="Shelest E."/>
            <person name="Sherlock G."/>
            <person name="Sophianopoulou V."/>
            <person name="Squina F.M."/>
            <person name="Sun H."/>
            <person name="Susca A."/>
            <person name="Todd R.B."/>
            <person name="Tsang A."/>
            <person name="Unkles S.E."/>
            <person name="van de Wiele N."/>
            <person name="van Rossen-Uffink D."/>
            <person name="Oliveira J.V."/>
            <person name="Vesth T.C."/>
            <person name="Visser J."/>
            <person name="Yu J.-H."/>
            <person name="Zhou M."/>
            <person name="Andersen M.R."/>
            <person name="Archer D.B."/>
            <person name="Baker S.E."/>
            <person name="Benoit I."/>
            <person name="Brakhage A.A."/>
            <person name="Braus G.H."/>
            <person name="Fischer R."/>
            <person name="Frisvad J.C."/>
            <person name="Goldman G.H."/>
            <person name="Houbraken J."/>
            <person name="Oakley B."/>
            <person name="Pocsi I."/>
            <person name="Scazzocchio C."/>
            <person name="Seiboth B."/>
            <person name="vanKuyk P.A."/>
            <person name="Wortman J."/>
            <person name="Dyer P.S."/>
            <person name="Grigoriev I.V."/>
        </authorList>
    </citation>
    <scope>NUCLEOTIDE SEQUENCE [LARGE SCALE GENOMIC DNA]</scope>
    <source>
        <strain evidence="5">CBS 506.65</strain>
    </source>
</reference>
<dbReference type="GeneID" id="34614679"/>
<dbReference type="InterPro" id="IPR036397">
    <property type="entry name" value="RNaseH_sf"/>
</dbReference>
<dbReference type="InterPro" id="IPR012337">
    <property type="entry name" value="RNaseH-like_sf"/>
</dbReference>
<keyword evidence="1" id="KW-0540">Nuclease</keyword>
<dbReference type="AlphaFoldDB" id="A0A1L9ST98"/>
<dbReference type="EMBL" id="KV878337">
    <property type="protein sequence ID" value="OJJ50341.1"/>
    <property type="molecule type" value="Genomic_DNA"/>
</dbReference>
<sequence length="183" mass="20452">RRAVALSCNMARCHNAREELIHLSAVDFLTGEVLVNKIVKTRNKPRNWRASVTGMTAALMAEAAAAGQALPGWPVAREALFQYIDSETVLVGHMLQYDLNLLGILASRVVDSDILSGEALFGDSPLIRPFRQVWRSPGRLSSQLLRGSDQPYEDPISSCLERAMETREVVLQYLQTPKVFEQW</sequence>
<gene>
    <name evidence="4" type="ORF">ASPZODRAFT_31187</name>
</gene>
<dbReference type="VEuPathDB" id="FungiDB:ASPZODRAFT_31187"/>
<dbReference type="GO" id="GO:0000027">
    <property type="term" value="P:ribosomal large subunit assembly"/>
    <property type="evidence" value="ECO:0007669"/>
    <property type="project" value="TreeGrafter"/>
</dbReference>
<dbReference type="PANTHER" id="PTHR12801:SF114">
    <property type="entry name" value="EXONUCLEASE, PUTATIVE (AFU_ORTHOLOGUE AFUA_7G00870)-RELATED"/>
    <property type="match status" value="1"/>
</dbReference>
<dbReference type="GO" id="GO:0005634">
    <property type="term" value="C:nucleus"/>
    <property type="evidence" value="ECO:0007669"/>
    <property type="project" value="TreeGrafter"/>
</dbReference>